<dbReference type="OrthoDB" id="971517at2759"/>
<dbReference type="Gene3D" id="1.10.10.60">
    <property type="entry name" value="Homeodomain-like"/>
    <property type="match status" value="1"/>
</dbReference>
<dbReference type="InterPro" id="IPR001005">
    <property type="entry name" value="SANT/Myb"/>
</dbReference>
<dbReference type="Proteomes" id="UP000239757">
    <property type="component" value="Unassembled WGS sequence"/>
</dbReference>
<sequence>MAASANPTGNNQKALSNQKVTAPPTIANGISLISNSSEANTSALVAGLADTQAALRHNPGISINWTPDEQSILEDLLAKYASDSTIVRYAKIAMRLKDKTVRDVALRCRWMTKKENGKRRKEDHISTRKSKDRRVVMSQEAGEQPDNKLRYFRMVLGVFFQVLAYCCLSSVQVDKDVVSQERSTDSLAKSTSVLTARPNGPSYVSPITQMDNDDGIPYKAFWGATGELLDQNAQIFNQISANFSAFQTLLLVRNTINVVIAININVISVKIRKANDPSTSGSEANDATKLNELPEVMEQMPPLPEKINEEKANEILPPSSLQMKS</sequence>
<dbReference type="EMBL" id="KZ670252">
    <property type="protein sequence ID" value="PPR83632.1"/>
    <property type="molecule type" value="Genomic_DNA"/>
</dbReference>
<evidence type="ECO:0000259" key="2">
    <source>
        <dbReference type="SMART" id="SM00717"/>
    </source>
</evidence>
<dbReference type="CDD" id="cd00167">
    <property type="entry name" value="SANT"/>
    <property type="match status" value="1"/>
</dbReference>
<dbReference type="InterPro" id="IPR009057">
    <property type="entry name" value="Homeodomain-like_sf"/>
</dbReference>
<feature type="compositionally biased region" description="Basic and acidic residues" evidence="1">
    <location>
        <begin position="115"/>
        <end position="126"/>
    </location>
</feature>
<dbReference type="SUPFAM" id="SSF46689">
    <property type="entry name" value="Homeodomain-like"/>
    <property type="match status" value="1"/>
</dbReference>
<feature type="domain" description="Myb-like" evidence="2">
    <location>
        <begin position="61"/>
        <end position="114"/>
    </location>
</feature>
<protein>
    <recommendedName>
        <fullName evidence="2">Myb-like domain-containing protein</fullName>
    </recommendedName>
</protein>
<feature type="compositionally biased region" description="Polar residues" evidence="1">
    <location>
        <begin position="276"/>
        <end position="285"/>
    </location>
</feature>
<feature type="region of interest" description="Disordered" evidence="1">
    <location>
        <begin position="1"/>
        <end position="20"/>
    </location>
</feature>
<evidence type="ECO:0000256" key="1">
    <source>
        <dbReference type="SAM" id="MobiDB-lite"/>
    </source>
</evidence>
<accession>A0A2P5VXR3</accession>
<dbReference type="AlphaFoldDB" id="A0A2P5VXR3"/>
<evidence type="ECO:0000313" key="4">
    <source>
        <dbReference type="Proteomes" id="UP000239757"/>
    </source>
</evidence>
<dbReference type="PANTHER" id="PTHR14000:SF1">
    <property type="entry name" value="HISTONE H2A DEUBIQUITINASE (DUF3755)"/>
    <property type="match status" value="1"/>
</dbReference>
<dbReference type="PANTHER" id="PTHR14000">
    <property type="entry name" value="FINGER CCCH DOMAIN PROTEIN, PUTATIVE (DUF3755)-RELATED"/>
    <property type="match status" value="1"/>
</dbReference>
<feature type="region of interest" description="Disordered" evidence="1">
    <location>
        <begin position="115"/>
        <end position="141"/>
    </location>
</feature>
<name>A0A2P5VXR3_GOSBA</name>
<dbReference type="SMART" id="SM00717">
    <property type="entry name" value="SANT"/>
    <property type="match status" value="1"/>
</dbReference>
<reference evidence="3 4" key="1">
    <citation type="submission" date="2015-01" db="EMBL/GenBank/DDBJ databases">
        <title>Genome of allotetraploid Gossypium barbadense reveals genomic plasticity and fiber elongation in cotton evolution.</title>
        <authorList>
            <person name="Chen X."/>
            <person name="Liu X."/>
            <person name="Zhao B."/>
            <person name="Zheng H."/>
            <person name="Hu Y."/>
            <person name="Lu G."/>
            <person name="Yang C."/>
            <person name="Chen J."/>
            <person name="Shan C."/>
            <person name="Zhang L."/>
            <person name="Zhou Y."/>
            <person name="Wang L."/>
            <person name="Guo W."/>
            <person name="Bai Y."/>
            <person name="Ruan J."/>
            <person name="Shangguan X."/>
            <person name="Mao Y."/>
            <person name="Jiang J."/>
            <person name="Zhu Y."/>
            <person name="Lei J."/>
            <person name="Kang H."/>
            <person name="Chen S."/>
            <person name="He X."/>
            <person name="Wang R."/>
            <person name="Wang Y."/>
            <person name="Chen J."/>
            <person name="Wang L."/>
            <person name="Yu S."/>
            <person name="Wang B."/>
            <person name="Wei J."/>
            <person name="Song S."/>
            <person name="Lu X."/>
            <person name="Gao Z."/>
            <person name="Gu W."/>
            <person name="Deng X."/>
            <person name="Ma D."/>
            <person name="Wang S."/>
            <person name="Liang W."/>
            <person name="Fang L."/>
            <person name="Cai C."/>
            <person name="Zhu X."/>
            <person name="Zhou B."/>
            <person name="Zhang Y."/>
            <person name="Chen Z."/>
            <person name="Xu S."/>
            <person name="Zhu R."/>
            <person name="Wang S."/>
            <person name="Zhang T."/>
            <person name="Zhao G."/>
        </authorList>
    </citation>
    <scope>NUCLEOTIDE SEQUENCE [LARGE SCALE GENOMIC DNA]</scope>
    <source>
        <strain evidence="4">cv. Xinhai21</strain>
        <tissue evidence="3">Leaf</tissue>
    </source>
</reference>
<evidence type="ECO:0000313" key="3">
    <source>
        <dbReference type="EMBL" id="PPR83632.1"/>
    </source>
</evidence>
<gene>
    <name evidence="3" type="ORF">GOBAR_AA37081</name>
</gene>
<organism evidence="3 4">
    <name type="scientific">Gossypium barbadense</name>
    <name type="common">Sea Island cotton</name>
    <name type="synonym">Hibiscus barbadensis</name>
    <dbReference type="NCBI Taxonomy" id="3634"/>
    <lineage>
        <taxon>Eukaryota</taxon>
        <taxon>Viridiplantae</taxon>
        <taxon>Streptophyta</taxon>
        <taxon>Embryophyta</taxon>
        <taxon>Tracheophyta</taxon>
        <taxon>Spermatophyta</taxon>
        <taxon>Magnoliopsida</taxon>
        <taxon>eudicotyledons</taxon>
        <taxon>Gunneridae</taxon>
        <taxon>Pentapetalae</taxon>
        <taxon>rosids</taxon>
        <taxon>malvids</taxon>
        <taxon>Malvales</taxon>
        <taxon>Malvaceae</taxon>
        <taxon>Malvoideae</taxon>
        <taxon>Gossypium</taxon>
    </lineage>
</organism>
<feature type="region of interest" description="Disordered" evidence="1">
    <location>
        <begin position="275"/>
        <end position="325"/>
    </location>
</feature>
<proteinExistence type="predicted"/>